<dbReference type="EMBL" id="CM055096">
    <property type="protein sequence ID" value="KAJ7554868.1"/>
    <property type="molecule type" value="Genomic_DNA"/>
</dbReference>
<sequence length="195" mass="23165">MHLFYLAFLSLLRIHLSHVHPFYQVPESLLPGPVLIYSMFNNVIRPQVIVTAAMLSFSLEIWFIYAYGLHVIILSRAMLLLRSLHHVIMGLIAFWRFLVQLHIAYNFLRLRMTLLVMLSFLLLPSCFHFYLLLYYRFVYTIVDAVGRFNFWSSGMVVLLRRPHGSLLMSFIIHHHLRIRLVLLLHLLIPLHWMLL</sequence>
<accession>A0ACC2DKV0</accession>
<reference evidence="2" key="1">
    <citation type="journal article" date="2024" name="Proc. Natl. Acad. Sci. U.S.A.">
        <title>Extraordinary preservation of gene collinearity over three hundred million years revealed in homosporous lycophytes.</title>
        <authorList>
            <person name="Li C."/>
            <person name="Wickell D."/>
            <person name="Kuo L.Y."/>
            <person name="Chen X."/>
            <person name="Nie B."/>
            <person name="Liao X."/>
            <person name="Peng D."/>
            <person name="Ji J."/>
            <person name="Jenkins J."/>
            <person name="Williams M."/>
            <person name="Shu S."/>
            <person name="Plott C."/>
            <person name="Barry K."/>
            <person name="Rajasekar S."/>
            <person name="Grimwood J."/>
            <person name="Han X."/>
            <person name="Sun S."/>
            <person name="Hou Z."/>
            <person name="He W."/>
            <person name="Dai G."/>
            <person name="Sun C."/>
            <person name="Schmutz J."/>
            <person name="Leebens-Mack J.H."/>
            <person name="Li F.W."/>
            <person name="Wang L."/>
        </authorList>
    </citation>
    <scope>NUCLEOTIDE SEQUENCE [LARGE SCALE GENOMIC DNA]</scope>
    <source>
        <strain evidence="2">cv. PW_Plant_1</strain>
    </source>
</reference>
<comment type="caution">
    <text evidence="1">The sequence shown here is derived from an EMBL/GenBank/DDBJ whole genome shotgun (WGS) entry which is preliminary data.</text>
</comment>
<proteinExistence type="predicted"/>
<organism evidence="1 2">
    <name type="scientific">Diphasiastrum complanatum</name>
    <name type="common">Issler's clubmoss</name>
    <name type="synonym">Lycopodium complanatum</name>
    <dbReference type="NCBI Taxonomy" id="34168"/>
    <lineage>
        <taxon>Eukaryota</taxon>
        <taxon>Viridiplantae</taxon>
        <taxon>Streptophyta</taxon>
        <taxon>Embryophyta</taxon>
        <taxon>Tracheophyta</taxon>
        <taxon>Lycopodiopsida</taxon>
        <taxon>Lycopodiales</taxon>
        <taxon>Lycopodiaceae</taxon>
        <taxon>Lycopodioideae</taxon>
        <taxon>Diphasiastrum</taxon>
    </lineage>
</organism>
<evidence type="ECO:0000313" key="2">
    <source>
        <dbReference type="Proteomes" id="UP001162992"/>
    </source>
</evidence>
<evidence type="ECO:0000313" key="1">
    <source>
        <dbReference type="EMBL" id="KAJ7554868.1"/>
    </source>
</evidence>
<gene>
    <name evidence="1" type="ORF">O6H91_05G013200</name>
</gene>
<name>A0ACC2DKV0_DIPCM</name>
<protein>
    <submittedName>
        <fullName evidence="1">Uncharacterized protein</fullName>
    </submittedName>
</protein>
<keyword evidence="2" id="KW-1185">Reference proteome</keyword>
<dbReference type="Proteomes" id="UP001162992">
    <property type="component" value="Chromosome 5"/>
</dbReference>